<gene>
    <name evidence="1" type="ORF">F7D14_06900</name>
</gene>
<proteinExistence type="predicted"/>
<evidence type="ECO:0000313" key="1">
    <source>
        <dbReference type="EMBL" id="QGM99596.1"/>
    </source>
</evidence>
<dbReference type="Gene3D" id="1.20.5.440">
    <property type="entry name" value="ATP synthase delta/epsilon subunit, C-terminal domain"/>
    <property type="match status" value="1"/>
</dbReference>
<dbReference type="Proteomes" id="UP000422569">
    <property type="component" value="Chromosome"/>
</dbReference>
<dbReference type="EMBL" id="CP044331">
    <property type="protein sequence ID" value="QGM99596.1"/>
    <property type="molecule type" value="Genomic_DNA"/>
</dbReference>
<name>A0A6B8MA86_9HYPH</name>
<dbReference type="SUPFAM" id="SSF51182">
    <property type="entry name" value="RmlC-like cupins"/>
    <property type="match status" value="1"/>
</dbReference>
<reference evidence="1 2" key="1">
    <citation type="submission" date="2019-09" db="EMBL/GenBank/DDBJ databases">
        <title>Isolation and complete genome sequencing of Methylocystis species.</title>
        <authorList>
            <person name="Rumah B.L."/>
            <person name="Stead C.E."/>
            <person name="Stevens B.C."/>
            <person name="Minton N.P."/>
            <person name="Grosse-Honebrink A."/>
            <person name="Zhang Y."/>
        </authorList>
    </citation>
    <scope>NUCLEOTIDE SEQUENCE [LARGE SCALE GENOMIC DNA]</scope>
    <source>
        <strain evidence="1 2">BRCS2</strain>
    </source>
</reference>
<keyword evidence="2" id="KW-1185">Reference proteome</keyword>
<dbReference type="AlphaFoldDB" id="A0A6B8MA86"/>
<dbReference type="Gene3D" id="2.60.120.10">
    <property type="entry name" value="Jelly Rolls"/>
    <property type="match status" value="1"/>
</dbReference>
<organism evidence="1 2">
    <name type="scientific">Methylocystis parvus</name>
    <dbReference type="NCBI Taxonomy" id="134"/>
    <lineage>
        <taxon>Bacteria</taxon>
        <taxon>Pseudomonadati</taxon>
        <taxon>Pseudomonadota</taxon>
        <taxon>Alphaproteobacteria</taxon>
        <taxon>Hyphomicrobiales</taxon>
        <taxon>Methylocystaceae</taxon>
        <taxon>Methylocystis</taxon>
    </lineage>
</organism>
<protein>
    <submittedName>
        <fullName evidence="1">Uncharacterized protein</fullName>
    </submittedName>
</protein>
<sequence length="205" mass="22017">MRARGSGGKVVPIDERGPVPAELRRFIWDIQSMVELAESEREILMIGSDLLSRLLASDDWLPPVFAAPEPAAGRQFQIYRDGMERFCVVSTVLAGGAALIVDQPGVWEIAGGVAGSIERRPSDGAVGARLISAGAVETLRSGRCDGFRLSNAHDDRIALAIHVYGGEIGRLDRRAAGQKGAPFGYANDQSAPPYDIFSIQADIRD</sequence>
<dbReference type="InterPro" id="IPR011051">
    <property type="entry name" value="RmlC_Cupin_sf"/>
</dbReference>
<dbReference type="KEGG" id="mpar:F7D14_06900"/>
<evidence type="ECO:0000313" key="2">
    <source>
        <dbReference type="Proteomes" id="UP000422569"/>
    </source>
</evidence>
<accession>A0A6B8MA86</accession>
<dbReference type="InterPro" id="IPR014710">
    <property type="entry name" value="RmlC-like_jellyroll"/>
</dbReference>